<feature type="compositionally biased region" description="Basic and acidic residues" evidence="1">
    <location>
        <begin position="197"/>
        <end position="210"/>
    </location>
</feature>
<evidence type="ECO:0000313" key="4">
    <source>
        <dbReference type="Proteomes" id="UP000198680"/>
    </source>
</evidence>
<dbReference type="EMBL" id="FNHE01000003">
    <property type="protein sequence ID" value="SDM00774.1"/>
    <property type="molecule type" value="Genomic_DNA"/>
</dbReference>
<feature type="chain" id="PRO_5011793264" evidence="2">
    <location>
        <begin position="23"/>
        <end position="210"/>
    </location>
</feature>
<dbReference type="Proteomes" id="UP000198680">
    <property type="component" value="Unassembled WGS sequence"/>
</dbReference>
<evidence type="ECO:0000256" key="1">
    <source>
        <dbReference type="SAM" id="MobiDB-lite"/>
    </source>
</evidence>
<dbReference type="OrthoDB" id="4936255at2"/>
<sequence>MRKVLAGTAAAAVVLSGGAVSAAEDPAAGGDDGWAPVPEEYWAPFDLDICGSTVTVTGGDVREAEVRIEVLDDGSTFTEYRGGQSVDITRRSDGATIDELDISGDTWELVSADGTEVLVELEGPSLVWAVNDVERADADEAGQPYFLHYEEGTVLLRLEVDPATGESLAADTLRADVAEEDEVDLCAVLDEVAADPGDARDDSGRGERDD</sequence>
<feature type="region of interest" description="Disordered" evidence="1">
    <location>
        <begin position="190"/>
        <end position="210"/>
    </location>
</feature>
<proteinExistence type="predicted"/>
<keyword evidence="2" id="KW-0732">Signal</keyword>
<protein>
    <submittedName>
        <fullName evidence="3">Uncharacterized protein</fullName>
    </submittedName>
</protein>
<evidence type="ECO:0000256" key="2">
    <source>
        <dbReference type="SAM" id="SignalP"/>
    </source>
</evidence>
<reference evidence="4" key="1">
    <citation type="submission" date="2016-10" db="EMBL/GenBank/DDBJ databases">
        <authorList>
            <person name="Varghese N."/>
            <person name="Submissions S."/>
        </authorList>
    </citation>
    <scope>NUCLEOTIDE SEQUENCE [LARGE SCALE GENOMIC DNA]</scope>
    <source>
        <strain evidence="4">DSM 45419</strain>
    </source>
</reference>
<gene>
    <name evidence="3" type="ORF">SAMN05660642_01312</name>
</gene>
<accession>A0A1G9PPY1</accession>
<dbReference type="RefSeq" id="WP_091215419.1">
    <property type="nucleotide sequence ID" value="NZ_FNHE01000003.1"/>
</dbReference>
<keyword evidence="4" id="KW-1185">Reference proteome</keyword>
<organism evidence="3 4">
    <name type="scientific">Geodermatophilus siccatus</name>
    <dbReference type="NCBI Taxonomy" id="1137991"/>
    <lineage>
        <taxon>Bacteria</taxon>
        <taxon>Bacillati</taxon>
        <taxon>Actinomycetota</taxon>
        <taxon>Actinomycetes</taxon>
        <taxon>Geodermatophilales</taxon>
        <taxon>Geodermatophilaceae</taxon>
        <taxon>Geodermatophilus</taxon>
    </lineage>
</organism>
<evidence type="ECO:0000313" key="3">
    <source>
        <dbReference type="EMBL" id="SDM00774.1"/>
    </source>
</evidence>
<name>A0A1G9PPY1_9ACTN</name>
<feature type="signal peptide" evidence="2">
    <location>
        <begin position="1"/>
        <end position="22"/>
    </location>
</feature>
<dbReference type="AlphaFoldDB" id="A0A1G9PPY1"/>